<comment type="caution">
    <text evidence="3">The sequence shown here is derived from an EMBL/GenBank/DDBJ whole genome shotgun (WGS) entry which is preliminary data.</text>
</comment>
<dbReference type="InterPro" id="IPR020904">
    <property type="entry name" value="Sc_DH/Rdtase_CS"/>
</dbReference>
<dbReference type="PRINTS" id="PR00081">
    <property type="entry name" value="GDHRDH"/>
</dbReference>
<dbReference type="InterPro" id="IPR036291">
    <property type="entry name" value="NAD(P)-bd_dom_sf"/>
</dbReference>
<dbReference type="PANTHER" id="PTHR24321:SF8">
    <property type="entry name" value="ESTRADIOL 17-BETA-DEHYDROGENASE 8-RELATED"/>
    <property type="match status" value="1"/>
</dbReference>
<evidence type="ECO:0000313" key="4">
    <source>
        <dbReference type="Proteomes" id="UP000018733"/>
    </source>
</evidence>
<sequence>MKIQDNFNLSGKVCIVTGAASGIGRAIAIRLAQSGASVTVADVTTDVIEGGEPTASMLEKAGFDVQFRHTDVGSTADVETLISDVVDRSGRLDILVNNACVRHARPLLEMDEAQWHHILNINLSGAFRCCKASVRQMIRQSAIDDVRGRIINLSSQHGIISAPGDIAYGTSKAAVAYLTRQIASDYAAQGIVCNAIAPGKIQTGAGGRAADPAVLDRAISRTPWPRLGRPMDVANAVLFMCSSSSTFITGAELMVDGGWMAA</sequence>
<dbReference type="AlphaFoldDB" id="V8QYG0"/>
<reference evidence="3 4" key="1">
    <citation type="journal article" date="2014" name="Genome Announc.">
        <title>Draft Genome Sequence of Advenella kashmirensis Strain W13003, a Polycyclic Aromatic Hydrocarbon-Degrading Bacterium.</title>
        <authorList>
            <person name="Wang X."/>
            <person name="Jin D."/>
            <person name="Zhou L."/>
            <person name="Wu L."/>
            <person name="An W."/>
            <person name="Zhao L."/>
        </authorList>
    </citation>
    <scope>NUCLEOTIDE SEQUENCE [LARGE SCALE GENOMIC DNA]</scope>
    <source>
        <strain evidence="3 4">W13003</strain>
    </source>
</reference>
<dbReference type="PATRIC" id="fig|1424334.3.peg.462"/>
<dbReference type="Pfam" id="PF13561">
    <property type="entry name" value="adh_short_C2"/>
    <property type="match status" value="1"/>
</dbReference>
<comment type="similarity">
    <text evidence="1">Belongs to the short-chain dehydrogenases/reductases (SDR) family.</text>
</comment>
<evidence type="ECO:0000256" key="2">
    <source>
        <dbReference type="ARBA" id="ARBA00023002"/>
    </source>
</evidence>
<dbReference type="STRING" id="1424334.W822_02315"/>
<dbReference type="InterPro" id="IPR002347">
    <property type="entry name" value="SDR_fam"/>
</dbReference>
<dbReference type="PRINTS" id="PR00080">
    <property type="entry name" value="SDRFAMILY"/>
</dbReference>
<dbReference type="RefSeq" id="WP_024003531.1">
    <property type="nucleotide sequence ID" value="NZ_KI650979.1"/>
</dbReference>
<dbReference type="OrthoDB" id="8653364at2"/>
<name>V8QYG0_9BURK</name>
<dbReference type="GO" id="GO:0016491">
    <property type="term" value="F:oxidoreductase activity"/>
    <property type="evidence" value="ECO:0007669"/>
    <property type="project" value="UniProtKB-KW"/>
</dbReference>
<evidence type="ECO:0000313" key="3">
    <source>
        <dbReference type="EMBL" id="ETF04034.1"/>
    </source>
</evidence>
<dbReference type="SUPFAM" id="SSF51735">
    <property type="entry name" value="NAD(P)-binding Rossmann-fold domains"/>
    <property type="match status" value="1"/>
</dbReference>
<organism evidence="3 4">
    <name type="scientific">Advenella kashmirensis W13003</name>
    <dbReference type="NCBI Taxonomy" id="1424334"/>
    <lineage>
        <taxon>Bacteria</taxon>
        <taxon>Pseudomonadati</taxon>
        <taxon>Pseudomonadota</taxon>
        <taxon>Betaproteobacteria</taxon>
        <taxon>Burkholderiales</taxon>
        <taxon>Alcaligenaceae</taxon>
    </lineage>
</organism>
<dbReference type="Proteomes" id="UP000018733">
    <property type="component" value="Unassembled WGS sequence"/>
</dbReference>
<keyword evidence="4" id="KW-1185">Reference proteome</keyword>
<dbReference type="PANTHER" id="PTHR24321">
    <property type="entry name" value="DEHYDROGENASES, SHORT CHAIN"/>
    <property type="match status" value="1"/>
</dbReference>
<gene>
    <name evidence="3" type="ORF">W822_02315</name>
</gene>
<keyword evidence="2" id="KW-0560">Oxidoreductase</keyword>
<dbReference type="CDD" id="cd05233">
    <property type="entry name" value="SDR_c"/>
    <property type="match status" value="1"/>
</dbReference>
<dbReference type="PROSITE" id="PS00061">
    <property type="entry name" value="ADH_SHORT"/>
    <property type="match status" value="1"/>
</dbReference>
<accession>V8QYG0</accession>
<evidence type="ECO:0000256" key="1">
    <source>
        <dbReference type="ARBA" id="ARBA00006484"/>
    </source>
</evidence>
<dbReference type="FunFam" id="3.40.50.720:FF:000084">
    <property type="entry name" value="Short-chain dehydrogenase reductase"/>
    <property type="match status" value="1"/>
</dbReference>
<dbReference type="HOGENOM" id="CLU_010194_1_0_4"/>
<protein>
    <submittedName>
        <fullName evidence="3">Short-chain dehydrogenase</fullName>
    </submittedName>
</protein>
<dbReference type="eggNOG" id="COG1028">
    <property type="taxonomic scope" value="Bacteria"/>
</dbReference>
<dbReference type="EMBL" id="AYXT01000001">
    <property type="protein sequence ID" value="ETF04034.1"/>
    <property type="molecule type" value="Genomic_DNA"/>
</dbReference>
<proteinExistence type="inferred from homology"/>
<dbReference type="Gene3D" id="3.40.50.720">
    <property type="entry name" value="NAD(P)-binding Rossmann-like Domain"/>
    <property type="match status" value="1"/>
</dbReference>